<gene>
    <name evidence="2" type="ORF">I316_07087</name>
</gene>
<keyword evidence="3" id="KW-1185">Reference proteome</keyword>
<dbReference type="AlphaFoldDB" id="A0A1B9GJX3"/>
<feature type="region of interest" description="Disordered" evidence="1">
    <location>
        <begin position="238"/>
        <end position="257"/>
    </location>
</feature>
<organism evidence="2 3">
    <name type="scientific">Kwoniella heveanensis BCC8398</name>
    <dbReference type="NCBI Taxonomy" id="1296120"/>
    <lineage>
        <taxon>Eukaryota</taxon>
        <taxon>Fungi</taxon>
        <taxon>Dikarya</taxon>
        <taxon>Basidiomycota</taxon>
        <taxon>Agaricomycotina</taxon>
        <taxon>Tremellomycetes</taxon>
        <taxon>Tremellales</taxon>
        <taxon>Cryptococcaceae</taxon>
        <taxon>Kwoniella</taxon>
    </lineage>
</organism>
<name>A0A1B9GJX3_9TREE</name>
<feature type="region of interest" description="Disordered" evidence="1">
    <location>
        <begin position="176"/>
        <end position="210"/>
    </location>
</feature>
<dbReference type="OrthoDB" id="18412at2759"/>
<sequence>MDLDRPSSKNAEGEEAGRNKSGSEPDSELRPLSSLLWPPEPDESIFTDPLKKEDPKPLRREELMRIATSPSLRTLLSTTSLPHILSILDTLPPTARHTTLSKLLGLDSASLSKPGGTAASFLSGRESPPPLEDLLYSFSKAARGAGDDDLGSVGGADGEGGGWWLRTYAANHRHYNNQNNNRISNTSVSARGRGNTLPDADTNSNTEQEGEKIWIGPKEKEIVRLFARSVCAAIDGTADGGGASDPAWGSGGLEWQV</sequence>
<feature type="compositionally biased region" description="Basic and acidic residues" evidence="1">
    <location>
        <begin position="1"/>
        <end position="29"/>
    </location>
</feature>
<evidence type="ECO:0000313" key="2">
    <source>
        <dbReference type="EMBL" id="OCF31301.1"/>
    </source>
</evidence>
<evidence type="ECO:0000256" key="1">
    <source>
        <dbReference type="SAM" id="MobiDB-lite"/>
    </source>
</evidence>
<dbReference type="STRING" id="1296120.A0A1B9GJX3"/>
<dbReference type="Proteomes" id="UP000092666">
    <property type="component" value="Unassembled WGS sequence"/>
</dbReference>
<proteinExistence type="predicted"/>
<reference evidence="2 3" key="1">
    <citation type="submission" date="2013-07" db="EMBL/GenBank/DDBJ databases">
        <title>The Genome Sequence of Cryptococcus heveanensis BCC8398.</title>
        <authorList>
            <consortium name="The Broad Institute Genome Sequencing Platform"/>
            <person name="Cuomo C."/>
            <person name="Litvintseva A."/>
            <person name="Chen Y."/>
            <person name="Heitman J."/>
            <person name="Sun S."/>
            <person name="Springer D."/>
            <person name="Dromer F."/>
            <person name="Young S.K."/>
            <person name="Zeng Q."/>
            <person name="Gargeya S."/>
            <person name="Fitzgerald M."/>
            <person name="Abouelleil A."/>
            <person name="Alvarado L."/>
            <person name="Berlin A.M."/>
            <person name="Chapman S.B."/>
            <person name="Dewar J."/>
            <person name="Goldberg J."/>
            <person name="Griggs A."/>
            <person name="Gujja S."/>
            <person name="Hansen M."/>
            <person name="Howarth C."/>
            <person name="Imamovic A."/>
            <person name="Larimer J."/>
            <person name="McCowan C."/>
            <person name="Murphy C."/>
            <person name="Pearson M."/>
            <person name="Priest M."/>
            <person name="Roberts A."/>
            <person name="Saif S."/>
            <person name="Shea T."/>
            <person name="Sykes S."/>
            <person name="Wortman J."/>
            <person name="Nusbaum C."/>
            <person name="Birren B."/>
        </authorList>
    </citation>
    <scope>NUCLEOTIDE SEQUENCE [LARGE SCALE GENOMIC DNA]</scope>
    <source>
        <strain evidence="2 3">BCC8398</strain>
    </source>
</reference>
<dbReference type="EMBL" id="KV700136">
    <property type="protein sequence ID" value="OCF31301.1"/>
    <property type="molecule type" value="Genomic_DNA"/>
</dbReference>
<protein>
    <submittedName>
        <fullName evidence="2">Uncharacterized protein</fullName>
    </submittedName>
</protein>
<accession>A0A1B9GJX3</accession>
<feature type="region of interest" description="Disordered" evidence="1">
    <location>
        <begin position="1"/>
        <end position="56"/>
    </location>
</feature>
<reference evidence="3" key="2">
    <citation type="submission" date="2013-12" db="EMBL/GenBank/DDBJ databases">
        <title>Evolution of pathogenesis and genome organization in the Tremellales.</title>
        <authorList>
            <person name="Cuomo C."/>
            <person name="Litvintseva A."/>
            <person name="Heitman J."/>
            <person name="Chen Y."/>
            <person name="Sun S."/>
            <person name="Springer D."/>
            <person name="Dromer F."/>
            <person name="Young S."/>
            <person name="Zeng Q."/>
            <person name="Chapman S."/>
            <person name="Gujja S."/>
            <person name="Saif S."/>
            <person name="Birren B."/>
        </authorList>
    </citation>
    <scope>NUCLEOTIDE SEQUENCE [LARGE SCALE GENOMIC DNA]</scope>
    <source>
        <strain evidence="3">BCC8398</strain>
    </source>
</reference>
<evidence type="ECO:0000313" key="3">
    <source>
        <dbReference type="Proteomes" id="UP000092666"/>
    </source>
</evidence>